<dbReference type="InterPro" id="IPR050736">
    <property type="entry name" value="Sensor_HK_Regulatory"/>
</dbReference>
<dbReference type="Pfam" id="PF00512">
    <property type="entry name" value="HisKA"/>
    <property type="match status" value="1"/>
</dbReference>
<evidence type="ECO:0000256" key="4">
    <source>
        <dbReference type="ARBA" id="ARBA00022553"/>
    </source>
</evidence>
<dbReference type="PRINTS" id="PR00344">
    <property type="entry name" value="BCTRLSENSOR"/>
</dbReference>
<feature type="domain" description="Histidine kinase" evidence="12">
    <location>
        <begin position="595"/>
        <end position="809"/>
    </location>
</feature>
<dbReference type="PANTHER" id="PTHR43711:SF1">
    <property type="entry name" value="HISTIDINE KINASE 1"/>
    <property type="match status" value="1"/>
</dbReference>
<dbReference type="Gene3D" id="3.30.450.40">
    <property type="match status" value="1"/>
</dbReference>
<keyword evidence="7" id="KW-0418">Kinase</keyword>
<dbReference type="AlphaFoldDB" id="A0A9X3SC68"/>
<dbReference type="CDD" id="cd00082">
    <property type="entry name" value="HisKA"/>
    <property type="match status" value="1"/>
</dbReference>
<dbReference type="CDD" id="cd06225">
    <property type="entry name" value="HAMP"/>
    <property type="match status" value="1"/>
</dbReference>
<gene>
    <name evidence="14" type="ORF">OJ997_17805</name>
</gene>
<dbReference type="GO" id="GO:0005524">
    <property type="term" value="F:ATP binding"/>
    <property type="evidence" value="ECO:0007669"/>
    <property type="project" value="UniProtKB-KW"/>
</dbReference>
<evidence type="ECO:0000313" key="14">
    <source>
        <dbReference type="EMBL" id="MDA0182165.1"/>
    </source>
</evidence>
<dbReference type="PANTHER" id="PTHR43711">
    <property type="entry name" value="TWO-COMPONENT HISTIDINE KINASE"/>
    <property type="match status" value="1"/>
</dbReference>
<comment type="subcellular location">
    <subcellularLocation>
        <location evidence="2">Cell membrane</location>
    </subcellularLocation>
</comment>
<dbReference type="PROSITE" id="PS50885">
    <property type="entry name" value="HAMP"/>
    <property type="match status" value="1"/>
</dbReference>
<dbReference type="GO" id="GO:0000155">
    <property type="term" value="F:phosphorelay sensor kinase activity"/>
    <property type="evidence" value="ECO:0007669"/>
    <property type="project" value="InterPro"/>
</dbReference>
<reference evidence="14" key="1">
    <citation type="submission" date="2022-10" db="EMBL/GenBank/DDBJ databases">
        <title>The WGS of Solirubrobacter phytolaccae KCTC 29190.</title>
        <authorList>
            <person name="Jiang Z."/>
        </authorList>
    </citation>
    <scope>NUCLEOTIDE SEQUENCE</scope>
    <source>
        <strain evidence="14">KCTC 29190</strain>
    </source>
</reference>
<keyword evidence="5" id="KW-0808">Transferase</keyword>
<dbReference type="InterPro" id="IPR007891">
    <property type="entry name" value="CHASE3"/>
</dbReference>
<keyword evidence="8 11" id="KW-1133">Transmembrane helix</keyword>
<dbReference type="InterPro" id="IPR003594">
    <property type="entry name" value="HATPase_dom"/>
</dbReference>
<evidence type="ECO:0000256" key="2">
    <source>
        <dbReference type="ARBA" id="ARBA00004236"/>
    </source>
</evidence>
<dbReference type="SUPFAM" id="SSF158472">
    <property type="entry name" value="HAMP domain-like"/>
    <property type="match status" value="1"/>
</dbReference>
<evidence type="ECO:0000256" key="6">
    <source>
        <dbReference type="ARBA" id="ARBA00022692"/>
    </source>
</evidence>
<dbReference type="FunFam" id="3.30.565.10:FF:000006">
    <property type="entry name" value="Sensor histidine kinase WalK"/>
    <property type="match status" value="1"/>
</dbReference>
<organism evidence="14 15">
    <name type="scientific">Solirubrobacter phytolaccae</name>
    <dbReference type="NCBI Taxonomy" id="1404360"/>
    <lineage>
        <taxon>Bacteria</taxon>
        <taxon>Bacillati</taxon>
        <taxon>Actinomycetota</taxon>
        <taxon>Thermoleophilia</taxon>
        <taxon>Solirubrobacterales</taxon>
        <taxon>Solirubrobacteraceae</taxon>
        <taxon>Solirubrobacter</taxon>
    </lineage>
</organism>
<keyword evidence="14" id="KW-0067">ATP-binding</keyword>
<dbReference type="SUPFAM" id="SSF55874">
    <property type="entry name" value="ATPase domain of HSP90 chaperone/DNA topoisomerase II/histidine kinase"/>
    <property type="match status" value="1"/>
</dbReference>
<feature type="coiled-coil region" evidence="10">
    <location>
        <begin position="247"/>
        <end position="305"/>
    </location>
</feature>
<protein>
    <recommendedName>
        <fullName evidence="3">histidine kinase</fullName>
        <ecNumber evidence="3">2.7.13.3</ecNumber>
    </recommendedName>
</protein>
<dbReference type="InterPro" id="IPR003660">
    <property type="entry name" value="HAMP_dom"/>
</dbReference>
<comment type="caution">
    <text evidence="14">The sequence shown here is derived from an EMBL/GenBank/DDBJ whole genome shotgun (WGS) entry which is preliminary data.</text>
</comment>
<accession>A0A9X3SC68</accession>
<dbReference type="InterPro" id="IPR003661">
    <property type="entry name" value="HisK_dim/P_dom"/>
</dbReference>
<dbReference type="SMART" id="SM00304">
    <property type="entry name" value="HAMP"/>
    <property type="match status" value="1"/>
</dbReference>
<dbReference type="SUPFAM" id="SSF55781">
    <property type="entry name" value="GAF domain-like"/>
    <property type="match status" value="1"/>
</dbReference>
<evidence type="ECO:0000256" key="10">
    <source>
        <dbReference type="SAM" id="Coils"/>
    </source>
</evidence>
<dbReference type="SUPFAM" id="SSF47384">
    <property type="entry name" value="Homodimeric domain of signal transducing histidine kinase"/>
    <property type="match status" value="1"/>
</dbReference>
<keyword evidence="15" id="KW-1185">Reference proteome</keyword>
<evidence type="ECO:0000256" key="3">
    <source>
        <dbReference type="ARBA" id="ARBA00012438"/>
    </source>
</evidence>
<comment type="catalytic activity">
    <reaction evidence="1">
        <text>ATP + protein L-histidine = ADP + protein N-phospho-L-histidine.</text>
        <dbReference type="EC" id="2.7.13.3"/>
    </reaction>
</comment>
<evidence type="ECO:0000256" key="5">
    <source>
        <dbReference type="ARBA" id="ARBA00022679"/>
    </source>
</evidence>
<dbReference type="Pfam" id="PF02518">
    <property type="entry name" value="HATPase_c"/>
    <property type="match status" value="1"/>
</dbReference>
<dbReference type="RefSeq" id="WP_270026528.1">
    <property type="nucleotide sequence ID" value="NZ_JAPDDP010000031.1"/>
</dbReference>
<sequence>MTKRTVLGSLGLVVLVATVIGLLTWAIARQQATARQARESQAVIAAGNLTQQRLLAVQTNVRGYLIAGNEDLLQAYRQARAALPDATLDLAALVDDDPAQLRRAETIRAEALSYINDYADAVIARTREDGVAAGRAFASAAEGTARANAVEERIVDLTAAEQERSARQAAKADQATDRAFLISFVGLLACIGALVWVTLYVARRIVRPVGQLAAAAERVRQGELDATVVTSGRGELGRLGATFNAMARSLEQSRDELESQNTELEMQAIELEEHQEELSASSDELRAQRDELSATAAQLADQKRRAEAYASFADTLATERETAVLAWIALSGLVEAAGADVGVLYAGSWQDQERWARAAAVGLDPASLPERVAAGGEGAAARAVAGRDVLALEDSSFLVRGLAGEVPVRWELHVPLQIGERSIGVASLGGVTSDGFSTAEAESVLRLAGQAATALAEADALGQQGWLSQVNAAVLDGVREGIALVGLDHEVVFANAAMEQLSARLEMPIGSAIGADRGPLPVAFDRESYFADWESVLADSDEPTADELAVSGFVLERYTAPIDDAHGARIGRLVVLRDVTREREVDQLKSTLMQTVSHELRTPLASVVGYTDLLRTRPLDESSRAEILGTVHREAKRLSSLIDDFLDLQTIEEQRLVLALASFDVGELLAEAVAVFAGQSEAHRLELRPCPTPVMARGDRARVAQVVANLLSNAIKYSPDGGVVRIDAECAEGVVRVTVSDDGLGIPVGQQARVFEKFFRVAREEAVRVGGTGLGLALAHDIVIAHGGTMGFESVEDTGSTFWFTLPTN</sequence>
<dbReference type="InterPro" id="IPR004358">
    <property type="entry name" value="Sig_transdc_His_kin-like_C"/>
</dbReference>
<keyword evidence="9" id="KW-0902">Two-component regulatory system</keyword>
<keyword evidence="6 11" id="KW-0812">Transmembrane</keyword>
<keyword evidence="10" id="KW-0175">Coiled coil</keyword>
<feature type="domain" description="HAMP" evidence="13">
    <location>
        <begin position="203"/>
        <end position="255"/>
    </location>
</feature>
<dbReference type="EC" id="2.7.13.3" evidence="3"/>
<feature type="transmembrane region" description="Helical" evidence="11">
    <location>
        <begin position="6"/>
        <end position="28"/>
    </location>
</feature>
<dbReference type="InterPro" id="IPR036890">
    <property type="entry name" value="HATPase_C_sf"/>
</dbReference>
<dbReference type="Gene3D" id="6.10.340.10">
    <property type="match status" value="1"/>
</dbReference>
<dbReference type="SMART" id="SM00387">
    <property type="entry name" value="HATPase_c"/>
    <property type="match status" value="1"/>
</dbReference>
<dbReference type="Gene3D" id="3.30.450.20">
    <property type="entry name" value="PAS domain"/>
    <property type="match status" value="1"/>
</dbReference>
<proteinExistence type="predicted"/>
<evidence type="ECO:0000313" key="15">
    <source>
        <dbReference type="Proteomes" id="UP001147653"/>
    </source>
</evidence>
<dbReference type="Pfam" id="PF00672">
    <property type="entry name" value="HAMP"/>
    <property type="match status" value="1"/>
</dbReference>
<dbReference type="Gene3D" id="3.30.565.10">
    <property type="entry name" value="Histidine kinase-like ATPase, C-terminal domain"/>
    <property type="match status" value="1"/>
</dbReference>
<evidence type="ECO:0000256" key="9">
    <source>
        <dbReference type="ARBA" id="ARBA00023012"/>
    </source>
</evidence>
<evidence type="ECO:0000259" key="12">
    <source>
        <dbReference type="PROSITE" id="PS50109"/>
    </source>
</evidence>
<dbReference type="PROSITE" id="PS50109">
    <property type="entry name" value="HIS_KIN"/>
    <property type="match status" value="1"/>
</dbReference>
<evidence type="ECO:0000256" key="7">
    <source>
        <dbReference type="ARBA" id="ARBA00022777"/>
    </source>
</evidence>
<evidence type="ECO:0000259" key="13">
    <source>
        <dbReference type="PROSITE" id="PS50885"/>
    </source>
</evidence>
<keyword evidence="14" id="KW-0547">Nucleotide-binding</keyword>
<dbReference type="Proteomes" id="UP001147653">
    <property type="component" value="Unassembled WGS sequence"/>
</dbReference>
<dbReference type="Pfam" id="PF05227">
    <property type="entry name" value="CHASE3"/>
    <property type="match status" value="1"/>
</dbReference>
<feature type="transmembrane region" description="Helical" evidence="11">
    <location>
        <begin position="179"/>
        <end position="202"/>
    </location>
</feature>
<dbReference type="Gene3D" id="1.10.287.130">
    <property type="match status" value="1"/>
</dbReference>
<evidence type="ECO:0000256" key="11">
    <source>
        <dbReference type="SAM" id="Phobius"/>
    </source>
</evidence>
<name>A0A9X3SC68_9ACTN</name>
<dbReference type="InterPro" id="IPR036097">
    <property type="entry name" value="HisK_dim/P_sf"/>
</dbReference>
<dbReference type="SMART" id="SM00388">
    <property type="entry name" value="HisKA"/>
    <property type="match status" value="1"/>
</dbReference>
<dbReference type="Pfam" id="PF13185">
    <property type="entry name" value="GAF_2"/>
    <property type="match status" value="1"/>
</dbReference>
<dbReference type="InterPro" id="IPR029016">
    <property type="entry name" value="GAF-like_dom_sf"/>
</dbReference>
<dbReference type="InterPro" id="IPR005467">
    <property type="entry name" value="His_kinase_dom"/>
</dbReference>
<dbReference type="GO" id="GO:0005886">
    <property type="term" value="C:plasma membrane"/>
    <property type="evidence" value="ECO:0007669"/>
    <property type="project" value="UniProtKB-SubCell"/>
</dbReference>
<dbReference type="EMBL" id="JAPDDP010000031">
    <property type="protein sequence ID" value="MDA0182165.1"/>
    <property type="molecule type" value="Genomic_DNA"/>
</dbReference>
<dbReference type="InterPro" id="IPR003018">
    <property type="entry name" value="GAF"/>
</dbReference>
<dbReference type="CDD" id="cd00075">
    <property type="entry name" value="HATPase"/>
    <property type="match status" value="1"/>
</dbReference>
<evidence type="ECO:0000256" key="8">
    <source>
        <dbReference type="ARBA" id="ARBA00022989"/>
    </source>
</evidence>
<keyword evidence="4" id="KW-0597">Phosphoprotein</keyword>
<evidence type="ECO:0000256" key="1">
    <source>
        <dbReference type="ARBA" id="ARBA00000085"/>
    </source>
</evidence>
<keyword evidence="11" id="KW-0472">Membrane</keyword>